<dbReference type="Gene3D" id="3.30.70.270">
    <property type="match status" value="1"/>
</dbReference>
<accession>A0A1E5G4K8</accession>
<dbReference type="Proteomes" id="UP000094296">
    <property type="component" value="Unassembled WGS sequence"/>
</dbReference>
<evidence type="ECO:0000313" key="5">
    <source>
        <dbReference type="EMBL" id="OEF98021.1"/>
    </source>
</evidence>
<dbReference type="Gene3D" id="3.20.20.450">
    <property type="entry name" value="EAL domain"/>
    <property type="match status" value="1"/>
</dbReference>
<dbReference type="InterPro" id="IPR001610">
    <property type="entry name" value="PAC"/>
</dbReference>
<dbReference type="FunFam" id="3.20.20.450:FF:000001">
    <property type="entry name" value="Cyclic di-GMP phosphodiesterase yahA"/>
    <property type="match status" value="1"/>
</dbReference>
<dbReference type="Pfam" id="PF00990">
    <property type="entry name" value="GGDEF"/>
    <property type="match status" value="1"/>
</dbReference>
<dbReference type="SMART" id="SM00091">
    <property type="entry name" value="PAS"/>
    <property type="match status" value="1"/>
</dbReference>
<dbReference type="Pfam" id="PF00563">
    <property type="entry name" value="EAL"/>
    <property type="match status" value="1"/>
</dbReference>
<dbReference type="EMBL" id="MIJE01000002">
    <property type="protein sequence ID" value="OEF98021.1"/>
    <property type="molecule type" value="Genomic_DNA"/>
</dbReference>
<dbReference type="Pfam" id="PF13426">
    <property type="entry name" value="PAS_9"/>
    <property type="match status" value="1"/>
</dbReference>
<protein>
    <recommendedName>
        <fullName evidence="7">Diguanylate cyclase</fullName>
    </recommendedName>
</protein>
<organism evidence="5 6">
    <name type="scientific">Desulfuribacillus alkaliarsenatis</name>
    <dbReference type="NCBI Taxonomy" id="766136"/>
    <lineage>
        <taxon>Bacteria</taxon>
        <taxon>Bacillati</taxon>
        <taxon>Bacillota</taxon>
        <taxon>Desulfuribacillia</taxon>
        <taxon>Desulfuribacillales</taxon>
        <taxon>Desulfuribacillaceae</taxon>
        <taxon>Desulfuribacillus</taxon>
    </lineage>
</organism>
<keyword evidence="6" id="KW-1185">Reference proteome</keyword>
<evidence type="ECO:0008006" key="7">
    <source>
        <dbReference type="Google" id="ProtNLM"/>
    </source>
</evidence>
<sequence>MTDLSLAKEQVSIYSHALEYSPNSIIMTDVQGTITYVNNRFTKVTGYSSEEVIGSNPRILSSGNTAEEVYADLWNTIKIGGIWRGELQNRKKNGLLFWESVSISSIKNVDNEIIRFVAVKEDISERKELERSNYYLAYHDPLTGLPNRVSFINHINRLLDDKGHKDFAVLIIDLDRFKNINDSLGHDFGDLLLQAVTERLQESLDSKSRVFRVGGDEFTVVYEGSQKLTDTAENILTIFKEPFEIIDRRIYMTVSVGVSIYPQDGIEVNMLLKNADVAMYAAKNKGRNQYVFYQTSMNERAEELLLLENELRQALEKEQLVLYYQPQIDIKTKNIIGLEALVRWNHPRLKFVSPADFIPLAEETGLIVQIGEWVLKTACKTMKKLLETNFPATNMAVNISVKQFTHQGFIETVEQALQEANLEPRYLDLEVTESLAMNDVEWVAETLHVLRRIGVTISIDDFGTGYSSLNNFRSLPINKLKIDKSFVNRVTFDQKDDAIVKSVINLAHSLNLTVIAEGVETLDQFELLRNYRCDAFQGYLFSKPVPEGKLNSLLMSLK</sequence>
<dbReference type="InterPro" id="IPR000700">
    <property type="entry name" value="PAS-assoc_C"/>
</dbReference>
<dbReference type="PANTHER" id="PTHR44757">
    <property type="entry name" value="DIGUANYLATE CYCLASE DGCP"/>
    <property type="match status" value="1"/>
</dbReference>
<feature type="domain" description="GGDEF" evidence="4">
    <location>
        <begin position="165"/>
        <end position="295"/>
    </location>
</feature>
<dbReference type="CDD" id="cd00130">
    <property type="entry name" value="PAS"/>
    <property type="match status" value="1"/>
</dbReference>
<proteinExistence type="predicted"/>
<dbReference type="SMART" id="SM00052">
    <property type="entry name" value="EAL"/>
    <property type="match status" value="1"/>
</dbReference>
<dbReference type="PROSITE" id="PS50887">
    <property type="entry name" value="GGDEF"/>
    <property type="match status" value="1"/>
</dbReference>
<name>A0A1E5G4K8_9FIRM</name>
<dbReference type="SMART" id="SM00267">
    <property type="entry name" value="GGDEF"/>
    <property type="match status" value="1"/>
</dbReference>
<evidence type="ECO:0000259" key="1">
    <source>
        <dbReference type="PROSITE" id="PS50112"/>
    </source>
</evidence>
<dbReference type="InterPro" id="IPR035919">
    <property type="entry name" value="EAL_sf"/>
</dbReference>
<evidence type="ECO:0000259" key="2">
    <source>
        <dbReference type="PROSITE" id="PS50113"/>
    </source>
</evidence>
<dbReference type="SUPFAM" id="SSF141868">
    <property type="entry name" value="EAL domain-like"/>
    <property type="match status" value="1"/>
</dbReference>
<dbReference type="STRING" id="766136.BHF68_12975"/>
<dbReference type="InterPro" id="IPR043128">
    <property type="entry name" value="Rev_trsase/Diguanyl_cyclase"/>
</dbReference>
<dbReference type="PROSITE" id="PS50112">
    <property type="entry name" value="PAS"/>
    <property type="match status" value="1"/>
</dbReference>
<dbReference type="CDD" id="cd01948">
    <property type="entry name" value="EAL"/>
    <property type="match status" value="1"/>
</dbReference>
<reference evidence="5 6" key="1">
    <citation type="submission" date="2016-09" db="EMBL/GenBank/DDBJ databases">
        <title>Draft genome sequence for the type strain of Desulfuribacillus alkaliarsenatis AHT28, an obligately anaerobic, sulfidogenic bacterium isolated from Russian soda lake sediments.</title>
        <authorList>
            <person name="Abin C.A."/>
            <person name="Hollibaugh J.T."/>
        </authorList>
    </citation>
    <scope>NUCLEOTIDE SEQUENCE [LARGE SCALE GENOMIC DNA]</scope>
    <source>
        <strain evidence="5 6">AHT28</strain>
    </source>
</reference>
<dbReference type="NCBIfam" id="TIGR00229">
    <property type="entry name" value="sensory_box"/>
    <property type="match status" value="1"/>
</dbReference>
<dbReference type="PROSITE" id="PS50113">
    <property type="entry name" value="PAC"/>
    <property type="match status" value="1"/>
</dbReference>
<evidence type="ECO:0000313" key="6">
    <source>
        <dbReference type="Proteomes" id="UP000094296"/>
    </source>
</evidence>
<dbReference type="AlphaFoldDB" id="A0A1E5G4K8"/>
<evidence type="ECO:0000259" key="3">
    <source>
        <dbReference type="PROSITE" id="PS50883"/>
    </source>
</evidence>
<comment type="caution">
    <text evidence="5">The sequence shown here is derived from an EMBL/GenBank/DDBJ whole genome shotgun (WGS) entry which is preliminary data.</text>
</comment>
<dbReference type="InterPro" id="IPR035965">
    <property type="entry name" value="PAS-like_dom_sf"/>
</dbReference>
<gene>
    <name evidence="5" type="ORF">BHF68_12975</name>
</gene>
<dbReference type="SUPFAM" id="SSF55785">
    <property type="entry name" value="PYP-like sensor domain (PAS domain)"/>
    <property type="match status" value="1"/>
</dbReference>
<dbReference type="InterPro" id="IPR000014">
    <property type="entry name" value="PAS"/>
</dbReference>
<dbReference type="InterPro" id="IPR029787">
    <property type="entry name" value="Nucleotide_cyclase"/>
</dbReference>
<dbReference type="InterPro" id="IPR052155">
    <property type="entry name" value="Biofilm_reg_signaling"/>
</dbReference>
<dbReference type="PANTHER" id="PTHR44757:SF2">
    <property type="entry name" value="BIOFILM ARCHITECTURE MAINTENANCE PROTEIN MBAA"/>
    <property type="match status" value="1"/>
</dbReference>
<dbReference type="SUPFAM" id="SSF55073">
    <property type="entry name" value="Nucleotide cyclase"/>
    <property type="match status" value="1"/>
</dbReference>
<feature type="domain" description="PAC" evidence="2">
    <location>
        <begin position="83"/>
        <end position="135"/>
    </location>
</feature>
<dbReference type="Gene3D" id="3.30.450.20">
    <property type="entry name" value="PAS domain"/>
    <property type="match status" value="1"/>
</dbReference>
<evidence type="ECO:0000259" key="4">
    <source>
        <dbReference type="PROSITE" id="PS50887"/>
    </source>
</evidence>
<dbReference type="InterPro" id="IPR001633">
    <property type="entry name" value="EAL_dom"/>
</dbReference>
<feature type="domain" description="PAS" evidence="1">
    <location>
        <begin position="10"/>
        <end position="56"/>
    </location>
</feature>
<feature type="domain" description="EAL" evidence="3">
    <location>
        <begin position="304"/>
        <end position="558"/>
    </location>
</feature>
<dbReference type="NCBIfam" id="TIGR00254">
    <property type="entry name" value="GGDEF"/>
    <property type="match status" value="1"/>
</dbReference>
<dbReference type="PROSITE" id="PS50883">
    <property type="entry name" value="EAL"/>
    <property type="match status" value="1"/>
</dbReference>
<dbReference type="InterPro" id="IPR000160">
    <property type="entry name" value="GGDEF_dom"/>
</dbReference>
<dbReference type="SMART" id="SM00086">
    <property type="entry name" value="PAC"/>
    <property type="match status" value="1"/>
</dbReference>
<dbReference type="CDD" id="cd01949">
    <property type="entry name" value="GGDEF"/>
    <property type="match status" value="1"/>
</dbReference>